<comment type="caution">
    <text evidence="1">The sequence shown here is derived from an EMBL/GenBank/DDBJ whole genome shotgun (WGS) entry which is preliminary data.</text>
</comment>
<accession>A0ABS4FZR2</accession>
<evidence type="ECO:0000313" key="1">
    <source>
        <dbReference type="EMBL" id="MBP1917788.1"/>
    </source>
</evidence>
<dbReference type="EMBL" id="JAGGKC010000001">
    <property type="protein sequence ID" value="MBP1917788.1"/>
    <property type="molecule type" value="Genomic_DNA"/>
</dbReference>
<evidence type="ECO:0000313" key="2">
    <source>
        <dbReference type="Proteomes" id="UP001519271"/>
    </source>
</evidence>
<name>A0ABS4FZR2_9CLOT</name>
<dbReference type="InterPro" id="IPR016155">
    <property type="entry name" value="Mopterin_synth/thiamin_S_b"/>
</dbReference>
<gene>
    <name evidence="1" type="ORF">J2Z34_000251</name>
</gene>
<proteinExistence type="predicted"/>
<dbReference type="Proteomes" id="UP001519271">
    <property type="component" value="Unassembled WGS sequence"/>
</dbReference>
<dbReference type="RefSeq" id="WP_209458026.1">
    <property type="nucleotide sequence ID" value="NZ_JAGGKC010000001.1"/>
</dbReference>
<keyword evidence="2" id="KW-1185">Reference proteome</keyword>
<reference evidence="1 2" key="1">
    <citation type="submission" date="2021-03" db="EMBL/GenBank/DDBJ databases">
        <title>Genomic Encyclopedia of Type Strains, Phase IV (KMG-IV): sequencing the most valuable type-strain genomes for metagenomic binning, comparative biology and taxonomic classification.</title>
        <authorList>
            <person name="Goeker M."/>
        </authorList>
    </citation>
    <scope>NUCLEOTIDE SEQUENCE [LARGE SCALE GENOMIC DNA]</scope>
    <source>
        <strain evidence="1 2">DSM 6139</strain>
    </source>
</reference>
<dbReference type="SUPFAM" id="SSF54285">
    <property type="entry name" value="MoaD/ThiS"/>
    <property type="match status" value="1"/>
</dbReference>
<evidence type="ECO:0008006" key="3">
    <source>
        <dbReference type="Google" id="ProtNLM"/>
    </source>
</evidence>
<protein>
    <recommendedName>
        <fullName evidence="3">MoaD/ThiS family protein</fullName>
    </recommendedName>
</protein>
<organism evidence="1 2">
    <name type="scientific">Youngiibacter multivorans</name>
    <dbReference type="NCBI Taxonomy" id="937251"/>
    <lineage>
        <taxon>Bacteria</taxon>
        <taxon>Bacillati</taxon>
        <taxon>Bacillota</taxon>
        <taxon>Clostridia</taxon>
        <taxon>Eubacteriales</taxon>
        <taxon>Clostridiaceae</taxon>
        <taxon>Youngiibacter</taxon>
    </lineage>
</organism>
<sequence>MQVNIKIYAVDVPADLSDFTIDMPEGSDIEAVLDYSLKVQKLNIEPDYFKASMVLLNNHRSEIDTVVSNGDIITILRTLEGG</sequence>